<keyword evidence="2 8" id="KW-0812">Transmembrane</keyword>
<evidence type="ECO:0000313" key="13">
    <source>
        <dbReference type="Proteomes" id="UP000663852"/>
    </source>
</evidence>
<feature type="transmembrane region" description="Helical" evidence="8">
    <location>
        <begin position="185"/>
        <end position="204"/>
    </location>
</feature>
<dbReference type="InterPro" id="IPR017452">
    <property type="entry name" value="GPCR_Rhodpsn_7TM"/>
</dbReference>
<gene>
    <name evidence="10" type="ORF">EDS130_LOCUS34855</name>
    <name evidence="11" type="ORF">XAT740_LOCUS37820</name>
</gene>
<evidence type="ECO:0000256" key="2">
    <source>
        <dbReference type="ARBA" id="ARBA00022692"/>
    </source>
</evidence>
<dbReference type="EMBL" id="CAJNOR010004014">
    <property type="protein sequence ID" value="CAF1468195.1"/>
    <property type="molecule type" value="Genomic_DNA"/>
</dbReference>
<keyword evidence="5 8" id="KW-0472">Membrane</keyword>
<feature type="transmembrane region" description="Helical" evidence="8">
    <location>
        <begin position="235"/>
        <end position="255"/>
    </location>
</feature>
<feature type="transmembrane region" description="Helical" evidence="8">
    <location>
        <begin position="142"/>
        <end position="165"/>
    </location>
</feature>
<evidence type="ECO:0000313" key="12">
    <source>
        <dbReference type="Proteomes" id="UP000663828"/>
    </source>
</evidence>
<protein>
    <recommendedName>
        <fullName evidence="9">G-protein coupled receptors family 1 profile domain-containing protein</fullName>
    </recommendedName>
</protein>
<feature type="domain" description="G-protein coupled receptors family 1 profile" evidence="9">
    <location>
        <begin position="37"/>
        <end position="289"/>
    </location>
</feature>
<proteinExistence type="predicted"/>
<dbReference type="GO" id="GO:0005886">
    <property type="term" value="C:plasma membrane"/>
    <property type="evidence" value="ECO:0007669"/>
    <property type="project" value="TreeGrafter"/>
</dbReference>
<keyword evidence="7" id="KW-0807">Transducer</keyword>
<evidence type="ECO:0000256" key="7">
    <source>
        <dbReference type="ARBA" id="ARBA00023224"/>
    </source>
</evidence>
<evidence type="ECO:0000256" key="5">
    <source>
        <dbReference type="ARBA" id="ARBA00023136"/>
    </source>
</evidence>
<dbReference type="PANTHER" id="PTHR24243">
    <property type="entry name" value="G-PROTEIN COUPLED RECEPTOR"/>
    <property type="match status" value="1"/>
</dbReference>
<feature type="transmembrane region" description="Helical" evidence="8">
    <location>
        <begin position="99"/>
        <end position="121"/>
    </location>
</feature>
<evidence type="ECO:0000256" key="1">
    <source>
        <dbReference type="ARBA" id="ARBA00004141"/>
    </source>
</evidence>
<feature type="transmembrane region" description="Helical" evidence="8">
    <location>
        <begin position="275"/>
        <end position="296"/>
    </location>
</feature>
<dbReference type="CDD" id="cd00637">
    <property type="entry name" value="7tm_classA_rhodopsin-like"/>
    <property type="match status" value="1"/>
</dbReference>
<comment type="caution">
    <text evidence="10">The sequence shown here is derived from an EMBL/GenBank/DDBJ whole genome shotgun (WGS) entry which is preliminary data.</text>
</comment>
<dbReference type="PROSITE" id="PS50262">
    <property type="entry name" value="G_PROTEIN_RECEP_F1_2"/>
    <property type="match status" value="1"/>
</dbReference>
<accession>A0A815JHP6</accession>
<dbReference type="EMBL" id="CAJNOJ010000297">
    <property type="protein sequence ID" value="CAF1379722.1"/>
    <property type="molecule type" value="Genomic_DNA"/>
</dbReference>
<evidence type="ECO:0000313" key="11">
    <source>
        <dbReference type="EMBL" id="CAF1468195.1"/>
    </source>
</evidence>
<dbReference type="Proteomes" id="UP000663828">
    <property type="component" value="Unassembled WGS sequence"/>
</dbReference>
<name>A0A815JHP6_ADIRI</name>
<evidence type="ECO:0000259" key="9">
    <source>
        <dbReference type="PROSITE" id="PS50262"/>
    </source>
</evidence>
<dbReference type="GO" id="GO:0004930">
    <property type="term" value="F:G protein-coupled receptor activity"/>
    <property type="evidence" value="ECO:0007669"/>
    <property type="project" value="UniProtKB-KW"/>
</dbReference>
<dbReference type="Proteomes" id="UP000663852">
    <property type="component" value="Unassembled WGS sequence"/>
</dbReference>
<dbReference type="Gene3D" id="1.20.1070.10">
    <property type="entry name" value="Rhodopsin 7-helix transmembrane proteins"/>
    <property type="match status" value="1"/>
</dbReference>
<keyword evidence="4" id="KW-0297">G-protein coupled receptor</keyword>
<evidence type="ECO:0000256" key="3">
    <source>
        <dbReference type="ARBA" id="ARBA00022989"/>
    </source>
</evidence>
<sequence>MNTTTATPSFASYNLNNEIKRISTYILPITILTTIISNIINIIILSRRTLRSSPCPHYFLALAISSLIYTTISPVSLFITYEFNIVLSNTPFGCPFQPFIIYASSLFVVLMLVCASLDRVFASSSTASYRNLSHIRIAQRSIIVITILVLIYLSPVLIIFQWDYIVNRCIQSSSPIIIVFLSTRVILYYILSPLIMIIFGLLTIHNIQSQLRRVTLMNQGGFAHRRTENQLVRMLVVQVAAYVFFSIPAAVTYILTTFVPSLNTTFINNIRTITIVWQQGTYVFATFLYILSGSVYRKELKKLFKCRNYLGQPLRLITARLRT</sequence>
<organism evidence="10 13">
    <name type="scientific">Adineta ricciae</name>
    <name type="common">Rotifer</name>
    <dbReference type="NCBI Taxonomy" id="249248"/>
    <lineage>
        <taxon>Eukaryota</taxon>
        <taxon>Metazoa</taxon>
        <taxon>Spiralia</taxon>
        <taxon>Gnathifera</taxon>
        <taxon>Rotifera</taxon>
        <taxon>Eurotatoria</taxon>
        <taxon>Bdelloidea</taxon>
        <taxon>Adinetida</taxon>
        <taxon>Adinetidae</taxon>
        <taxon>Adineta</taxon>
    </lineage>
</organism>
<evidence type="ECO:0000256" key="8">
    <source>
        <dbReference type="SAM" id="Phobius"/>
    </source>
</evidence>
<evidence type="ECO:0000256" key="6">
    <source>
        <dbReference type="ARBA" id="ARBA00023170"/>
    </source>
</evidence>
<dbReference type="AlphaFoldDB" id="A0A815JHP6"/>
<comment type="subcellular location">
    <subcellularLocation>
        <location evidence="1">Membrane</location>
        <topology evidence="1">Multi-pass membrane protein</topology>
    </subcellularLocation>
</comment>
<dbReference type="PANTHER" id="PTHR24243:SF230">
    <property type="entry name" value="G-PROTEIN COUPLED RECEPTORS FAMILY 1 PROFILE DOMAIN-CONTAINING PROTEIN"/>
    <property type="match status" value="1"/>
</dbReference>
<reference evidence="10" key="1">
    <citation type="submission" date="2021-02" db="EMBL/GenBank/DDBJ databases">
        <authorList>
            <person name="Nowell W R."/>
        </authorList>
    </citation>
    <scope>NUCLEOTIDE SEQUENCE</scope>
</reference>
<feature type="transmembrane region" description="Helical" evidence="8">
    <location>
        <begin position="25"/>
        <end position="46"/>
    </location>
</feature>
<keyword evidence="12" id="KW-1185">Reference proteome</keyword>
<evidence type="ECO:0000313" key="10">
    <source>
        <dbReference type="EMBL" id="CAF1379722.1"/>
    </source>
</evidence>
<evidence type="ECO:0000256" key="4">
    <source>
        <dbReference type="ARBA" id="ARBA00023040"/>
    </source>
</evidence>
<dbReference type="Pfam" id="PF00001">
    <property type="entry name" value="7tm_1"/>
    <property type="match status" value="1"/>
</dbReference>
<keyword evidence="3 8" id="KW-1133">Transmembrane helix</keyword>
<dbReference type="SUPFAM" id="SSF81321">
    <property type="entry name" value="Family A G protein-coupled receptor-like"/>
    <property type="match status" value="1"/>
</dbReference>
<dbReference type="InterPro" id="IPR000276">
    <property type="entry name" value="GPCR_Rhodpsn"/>
</dbReference>
<keyword evidence="6" id="KW-0675">Receptor</keyword>
<feature type="transmembrane region" description="Helical" evidence="8">
    <location>
        <begin position="58"/>
        <end position="79"/>
    </location>
</feature>